<protein>
    <recommendedName>
        <fullName evidence="1">HNH nuclease domain-containing protein</fullName>
    </recommendedName>
</protein>
<name>A0A0F9A9R4_9ZZZZ</name>
<reference evidence="2" key="1">
    <citation type="journal article" date="2015" name="Nature">
        <title>Complex archaea that bridge the gap between prokaryotes and eukaryotes.</title>
        <authorList>
            <person name="Spang A."/>
            <person name="Saw J.H."/>
            <person name="Jorgensen S.L."/>
            <person name="Zaremba-Niedzwiedzka K."/>
            <person name="Martijn J."/>
            <person name="Lind A.E."/>
            <person name="van Eijk R."/>
            <person name="Schleper C."/>
            <person name="Guy L."/>
            <person name="Ettema T.J."/>
        </authorList>
    </citation>
    <scope>NUCLEOTIDE SEQUENCE</scope>
</reference>
<dbReference type="InterPro" id="IPR044925">
    <property type="entry name" value="His-Me_finger_sf"/>
</dbReference>
<dbReference type="InterPro" id="IPR023385">
    <property type="entry name" value="YopX-like_C"/>
</dbReference>
<proteinExistence type="predicted"/>
<dbReference type="InterPro" id="IPR003615">
    <property type="entry name" value="HNH_nuc"/>
</dbReference>
<comment type="caution">
    <text evidence="2">The sequence shown here is derived from an EMBL/GenBank/DDBJ whole genome shotgun (WGS) entry which is preliminary data.</text>
</comment>
<dbReference type="Gene3D" id="3.90.75.20">
    <property type="match status" value="1"/>
</dbReference>
<dbReference type="Gene3D" id="2.30.30.290">
    <property type="entry name" value="YopX-like domains"/>
    <property type="match status" value="1"/>
</dbReference>
<gene>
    <name evidence="2" type="ORF">LCGC14_2597650</name>
</gene>
<feature type="non-terminal residue" evidence="2">
    <location>
        <position position="210"/>
    </location>
</feature>
<dbReference type="SUPFAM" id="SSF54060">
    <property type="entry name" value="His-Me finger endonucleases"/>
    <property type="match status" value="1"/>
</dbReference>
<evidence type="ECO:0000313" key="2">
    <source>
        <dbReference type="EMBL" id="KKL06274.1"/>
    </source>
</evidence>
<dbReference type="SUPFAM" id="SSF159006">
    <property type="entry name" value="YopX-like"/>
    <property type="match status" value="1"/>
</dbReference>
<sequence>MSKEDIKYTVESPDPNNLNCLVLHYIKTIKPKRKGSNGWHTTQGYIMRKVAYHPHATKRGYVPEHRLIMERQLGRLLVPRQELVHHIDGNRSNNALSNLKLLSPIEHPKCHIVGKRNPNGQFIAKDPIFQEIKFRLHNTDSKLTQIYTLSELIGKTFRQGQFEYRGRFTGLKDKNGKEIYIGDKYKWYQPLIENGKQIRKEHISIVMNDI</sequence>
<dbReference type="AlphaFoldDB" id="A0A0F9A9R4"/>
<accession>A0A0F9A9R4</accession>
<dbReference type="EMBL" id="LAZR01043775">
    <property type="protein sequence ID" value="KKL06274.1"/>
    <property type="molecule type" value="Genomic_DNA"/>
</dbReference>
<evidence type="ECO:0000259" key="1">
    <source>
        <dbReference type="Pfam" id="PF13392"/>
    </source>
</evidence>
<feature type="domain" description="HNH nuclease" evidence="1">
    <location>
        <begin position="65"/>
        <end position="104"/>
    </location>
</feature>
<organism evidence="2">
    <name type="scientific">marine sediment metagenome</name>
    <dbReference type="NCBI Taxonomy" id="412755"/>
    <lineage>
        <taxon>unclassified sequences</taxon>
        <taxon>metagenomes</taxon>
        <taxon>ecological metagenomes</taxon>
    </lineage>
</organism>
<dbReference type="Pfam" id="PF13392">
    <property type="entry name" value="HNH_3"/>
    <property type="match status" value="1"/>
</dbReference>